<dbReference type="Proteomes" id="UP001050691">
    <property type="component" value="Unassembled WGS sequence"/>
</dbReference>
<evidence type="ECO:0000259" key="6">
    <source>
        <dbReference type="Pfam" id="PF01494"/>
    </source>
</evidence>
<keyword evidence="5" id="KW-0503">Monooxygenase</keyword>
<evidence type="ECO:0000256" key="1">
    <source>
        <dbReference type="ARBA" id="ARBA00007992"/>
    </source>
</evidence>
<reference evidence="7" key="1">
    <citation type="submission" date="2021-10" db="EMBL/GenBank/DDBJ databases">
        <title>De novo Genome Assembly of Clathrus columnatus (Basidiomycota, Fungi) Using Illumina and Nanopore Sequence Data.</title>
        <authorList>
            <person name="Ogiso-Tanaka E."/>
            <person name="Itagaki H."/>
            <person name="Hosoya T."/>
            <person name="Hosaka K."/>
        </authorList>
    </citation>
    <scope>NUCLEOTIDE SEQUENCE</scope>
    <source>
        <strain evidence="7">MO-923</strain>
    </source>
</reference>
<dbReference type="PANTHER" id="PTHR13789:SF147">
    <property type="entry name" value="PUTATIVE (AFU_ORTHOLOGUE AFUA_2G01950)-RELATED"/>
    <property type="match status" value="1"/>
</dbReference>
<dbReference type="InterPro" id="IPR036188">
    <property type="entry name" value="FAD/NAD-bd_sf"/>
</dbReference>
<dbReference type="GO" id="GO:0004497">
    <property type="term" value="F:monooxygenase activity"/>
    <property type="evidence" value="ECO:0007669"/>
    <property type="project" value="UniProtKB-KW"/>
</dbReference>
<dbReference type="Pfam" id="PF01494">
    <property type="entry name" value="FAD_binding_3"/>
    <property type="match status" value="1"/>
</dbReference>
<dbReference type="SUPFAM" id="SSF51905">
    <property type="entry name" value="FAD/NAD(P)-binding domain"/>
    <property type="match status" value="1"/>
</dbReference>
<keyword evidence="3" id="KW-0274">FAD</keyword>
<gene>
    <name evidence="7" type="ORF">Clacol_008373</name>
</gene>
<evidence type="ECO:0000256" key="3">
    <source>
        <dbReference type="ARBA" id="ARBA00022827"/>
    </source>
</evidence>
<dbReference type="InterPro" id="IPR050493">
    <property type="entry name" value="FAD-dep_Monooxygenase_BioMet"/>
</dbReference>
<keyword evidence="8" id="KW-1185">Reference proteome</keyword>
<dbReference type="PANTHER" id="PTHR13789">
    <property type="entry name" value="MONOOXYGENASE"/>
    <property type="match status" value="1"/>
</dbReference>
<accession>A0AAV5AHJ0</accession>
<evidence type="ECO:0000313" key="7">
    <source>
        <dbReference type="EMBL" id="GJJ14116.1"/>
    </source>
</evidence>
<dbReference type="SUPFAM" id="SSF54373">
    <property type="entry name" value="FAD-linked reductases, C-terminal domain"/>
    <property type="match status" value="1"/>
</dbReference>
<keyword evidence="2" id="KW-0285">Flavoprotein</keyword>
<dbReference type="InterPro" id="IPR002938">
    <property type="entry name" value="FAD-bd"/>
</dbReference>
<comment type="similarity">
    <text evidence="1">Belongs to the paxM FAD-dependent monooxygenase family.</text>
</comment>
<evidence type="ECO:0000256" key="4">
    <source>
        <dbReference type="ARBA" id="ARBA00023002"/>
    </source>
</evidence>
<feature type="domain" description="FAD-binding" evidence="6">
    <location>
        <begin position="26"/>
        <end position="373"/>
    </location>
</feature>
<dbReference type="Gene3D" id="3.50.50.60">
    <property type="entry name" value="FAD/NAD(P)-binding domain"/>
    <property type="match status" value="1"/>
</dbReference>
<protein>
    <recommendedName>
        <fullName evidence="6">FAD-binding domain-containing protein</fullName>
    </recommendedName>
</protein>
<evidence type="ECO:0000256" key="2">
    <source>
        <dbReference type="ARBA" id="ARBA00022630"/>
    </source>
</evidence>
<dbReference type="PRINTS" id="PR00420">
    <property type="entry name" value="RNGMNOXGNASE"/>
</dbReference>
<organism evidence="7 8">
    <name type="scientific">Clathrus columnatus</name>
    <dbReference type="NCBI Taxonomy" id="1419009"/>
    <lineage>
        <taxon>Eukaryota</taxon>
        <taxon>Fungi</taxon>
        <taxon>Dikarya</taxon>
        <taxon>Basidiomycota</taxon>
        <taxon>Agaricomycotina</taxon>
        <taxon>Agaricomycetes</taxon>
        <taxon>Phallomycetidae</taxon>
        <taxon>Phallales</taxon>
        <taxon>Clathraceae</taxon>
        <taxon>Clathrus</taxon>
    </lineage>
</organism>
<dbReference type="GO" id="GO:0071949">
    <property type="term" value="F:FAD binding"/>
    <property type="evidence" value="ECO:0007669"/>
    <property type="project" value="InterPro"/>
</dbReference>
<dbReference type="AlphaFoldDB" id="A0AAV5AHJ0"/>
<comment type="caution">
    <text evidence="7">The sequence shown here is derived from an EMBL/GenBank/DDBJ whole genome shotgun (WGS) entry which is preliminary data.</text>
</comment>
<name>A0AAV5AHJ0_9AGAM</name>
<evidence type="ECO:0000313" key="8">
    <source>
        <dbReference type="Proteomes" id="UP001050691"/>
    </source>
</evidence>
<sequence length="466" mass="51693">MSLPTGASARGIAQTIQLYPTAPLKLSVIVVGCGMGGLAAAFALAKAGHDVTLLESANEIGEVGAGIQVTPNLSRLLIKWGLGGVLERMGVRPQSIVFRRYCTGEMVGKTDWRDMEETYGAPYYHVHRADLHRILYDLVLDTSNVKVRLAATVIDVGVDADDMAWVKLQNGEIVRSHLVIAADGVKSLIREHITPHTKATPTGDAAYRAIVPCSQLLSDPELCQFVENPEMTAWMAPGRHLMAYCIRAKQEYNLVLIHPDDGSVESWTAQGSADKMRKDFEDFEPRVQKLLSFVPSTLKWKLMDRDPLKTWIHPKGHIILLGDACHPMLPYRAQGAAMAIEDAAVLGTLLSHISHFDQLPIFLKAYQDLRLDRTAETQLSSRLNQKIFHLPDGPEQRKRDADMTAAMNARGNDDNGAFEGNLNQWADKRKSQEQFGYDAYEAAKLWWSQIGQKEVKSLKAGEKSKL</sequence>
<dbReference type="EMBL" id="BPWL01000009">
    <property type="protein sequence ID" value="GJJ14116.1"/>
    <property type="molecule type" value="Genomic_DNA"/>
</dbReference>
<dbReference type="FunFam" id="3.50.50.60:FF:000115">
    <property type="entry name" value="Salicylate hydroxylase, putative"/>
    <property type="match status" value="1"/>
</dbReference>
<proteinExistence type="inferred from homology"/>
<evidence type="ECO:0000256" key="5">
    <source>
        <dbReference type="ARBA" id="ARBA00023033"/>
    </source>
</evidence>
<keyword evidence="4" id="KW-0560">Oxidoreductase</keyword>